<comment type="caution">
    <text evidence="2">The sequence shown here is derived from an EMBL/GenBank/DDBJ whole genome shotgun (WGS) entry which is preliminary data.</text>
</comment>
<keyword evidence="3" id="KW-1185">Reference proteome</keyword>
<evidence type="ECO:0000256" key="1">
    <source>
        <dbReference type="SAM" id="Phobius"/>
    </source>
</evidence>
<feature type="transmembrane region" description="Helical" evidence="1">
    <location>
        <begin position="129"/>
        <end position="149"/>
    </location>
</feature>
<evidence type="ECO:0000313" key="2">
    <source>
        <dbReference type="EMBL" id="MBF8179318.1"/>
    </source>
</evidence>
<protein>
    <submittedName>
        <fullName evidence="2">DUF2214 family protein</fullName>
    </submittedName>
</protein>
<name>A0ABS0EWU4_9BURK</name>
<feature type="transmembrane region" description="Helical" evidence="1">
    <location>
        <begin position="45"/>
        <end position="64"/>
    </location>
</feature>
<evidence type="ECO:0000313" key="3">
    <source>
        <dbReference type="Proteomes" id="UP000657372"/>
    </source>
</evidence>
<keyword evidence="1" id="KW-1133">Transmembrane helix</keyword>
<gene>
    <name evidence="2" type="ORF">IXC47_16670</name>
</gene>
<keyword evidence="1" id="KW-0472">Membrane</keyword>
<sequence length="151" mass="16748">MNAFIAFLHHIAFLAIMLTLAFEMLLLKQPLTLATAKKIQRYDAIYGVAAGLILIIGGLRVMYFEKGADYYMHSAPFIIKMVLFIIVGLISIHPTMTFLKWNKTLKQGVVPELTDTQSRKLRGIIHAELMLLGAMILCAAMAAKGIGYFGS</sequence>
<accession>A0ABS0EWU4</accession>
<dbReference type="InterPro" id="IPR018706">
    <property type="entry name" value="DUF2214_membrane"/>
</dbReference>
<proteinExistence type="predicted"/>
<feature type="transmembrane region" description="Helical" evidence="1">
    <location>
        <begin position="70"/>
        <end position="92"/>
    </location>
</feature>
<keyword evidence="1" id="KW-0812">Transmembrane</keyword>
<organism evidence="2 3">
    <name type="scientific">Herminiimonas contaminans</name>
    <dbReference type="NCBI Taxonomy" id="1111140"/>
    <lineage>
        <taxon>Bacteria</taxon>
        <taxon>Pseudomonadati</taxon>
        <taxon>Pseudomonadota</taxon>
        <taxon>Betaproteobacteria</taxon>
        <taxon>Burkholderiales</taxon>
        <taxon>Oxalobacteraceae</taxon>
        <taxon>Herminiimonas</taxon>
    </lineage>
</organism>
<dbReference type="RefSeq" id="WP_195876392.1">
    <property type="nucleotide sequence ID" value="NZ_JADOEL010000017.1"/>
</dbReference>
<reference evidence="2 3" key="1">
    <citation type="submission" date="2020-11" db="EMBL/GenBank/DDBJ databases">
        <title>WGS of Herminiimonas contaminans strain Marseille-Q4544 isolated from planarians Schmidtea mediterranea.</title>
        <authorList>
            <person name="Kangale L."/>
        </authorList>
    </citation>
    <scope>NUCLEOTIDE SEQUENCE [LARGE SCALE GENOMIC DNA]</scope>
    <source>
        <strain evidence="2 3">Marseille-Q4544</strain>
    </source>
</reference>
<feature type="transmembrane region" description="Helical" evidence="1">
    <location>
        <begin position="6"/>
        <end position="25"/>
    </location>
</feature>
<dbReference type="Pfam" id="PF09980">
    <property type="entry name" value="DUF2214"/>
    <property type="match status" value="1"/>
</dbReference>
<dbReference type="EMBL" id="JADOEL010000017">
    <property type="protein sequence ID" value="MBF8179318.1"/>
    <property type="molecule type" value="Genomic_DNA"/>
</dbReference>
<dbReference type="Proteomes" id="UP000657372">
    <property type="component" value="Unassembled WGS sequence"/>
</dbReference>